<dbReference type="Pfam" id="PF03706">
    <property type="entry name" value="LPG_synthase_TM"/>
    <property type="match status" value="1"/>
</dbReference>
<comment type="caution">
    <text evidence="7">The sequence shown here is derived from an EMBL/GenBank/DDBJ whole genome shotgun (WGS) entry which is preliminary data.</text>
</comment>
<dbReference type="GO" id="GO:0005886">
    <property type="term" value="C:plasma membrane"/>
    <property type="evidence" value="ECO:0007669"/>
    <property type="project" value="UniProtKB-SubCell"/>
</dbReference>
<evidence type="ECO:0000313" key="7">
    <source>
        <dbReference type="EMBL" id="NOG31583.1"/>
    </source>
</evidence>
<dbReference type="Proteomes" id="UP000588806">
    <property type="component" value="Unassembled WGS sequence"/>
</dbReference>
<dbReference type="EMBL" id="JABFHI010000002">
    <property type="protein sequence ID" value="NOG31583.1"/>
    <property type="molecule type" value="Genomic_DNA"/>
</dbReference>
<sequence>MIRRPAMLRIAVSAIVLLGVVLWLDPLAVASEVQGFSLPWLALGLAISVIQMMLCAWRWRLTAGLIGVPLRFRYALGEYYLAQFINQILPGVC</sequence>
<evidence type="ECO:0000313" key="8">
    <source>
        <dbReference type="Proteomes" id="UP000588806"/>
    </source>
</evidence>
<accession>A0A7Y3TWQ9</accession>
<gene>
    <name evidence="7" type="ORF">HLB35_07030</name>
</gene>
<evidence type="ECO:0000256" key="4">
    <source>
        <dbReference type="ARBA" id="ARBA00022989"/>
    </source>
</evidence>
<name>A0A7Y3TWQ9_9GAMM</name>
<keyword evidence="8" id="KW-1185">Reference proteome</keyword>
<protein>
    <submittedName>
        <fullName evidence="7">Uncharacterized protein</fullName>
    </submittedName>
</protein>
<dbReference type="AlphaFoldDB" id="A0A7Y3TWQ9"/>
<keyword evidence="3 6" id="KW-0812">Transmembrane</keyword>
<keyword evidence="5 6" id="KW-0472">Membrane</keyword>
<reference evidence="7 8" key="1">
    <citation type="submission" date="2020-05" db="EMBL/GenBank/DDBJ databases">
        <authorList>
            <person name="Ruan W."/>
            <person name="Jeon C.O."/>
            <person name="Chun B.H."/>
        </authorList>
    </citation>
    <scope>NUCLEOTIDE SEQUENCE [LARGE SCALE GENOMIC DNA]</scope>
    <source>
        <strain evidence="7 8">TBZ9</strain>
    </source>
</reference>
<reference evidence="7 8" key="2">
    <citation type="submission" date="2020-06" db="EMBL/GenBank/DDBJ databases">
        <title>Halomonas songnenensis sp. nov., a moderately halophilic bacterium isolated from saline and alkaline soils.</title>
        <authorList>
            <person name="Jiang J."/>
            <person name="Pan Y."/>
        </authorList>
    </citation>
    <scope>NUCLEOTIDE SEQUENCE [LARGE SCALE GENOMIC DNA]</scope>
    <source>
        <strain evidence="7 8">TBZ9</strain>
    </source>
</reference>
<feature type="transmembrane region" description="Helical" evidence="6">
    <location>
        <begin position="40"/>
        <end position="57"/>
    </location>
</feature>
<keyword evidence="2" id="KW-1003">Cell membrane</keyword>
<comment type="subcellular location">
    <subcellularLocation>
        <location evidence="1">Cell membrane</location>
        <topology evidence="1">Multi-pass membrane protein</topology>
    </subcellularLocation>
</comment>
<evidence type="ECO:0000256" key="1">
    <source>
        <dbReference type="ARBA" id="ARBA00004651"/>
    </source>
</evidence>
<organism evidence="7 8">
    <name type="scientific">Vreelandella azerica</name>
    <dbReference type="NCBI Taxonomy" id="2732867"/>
    <lineage>
        <taxon>Bacteria</taxon>
        <taxon>Pseudomonadati</taxon>
        <taxon>Pseudomonadota</taxon>
        <taxon>Gammaproteobacteria</taxon>
        <taxon>Oceanospirillales</taxon>
        <taxon>Halomonadaceae</taxon>
        <taxon>Vreelandella</taxon>
    </lineage>
</organism>
<evidence type="ECO:0000256" key="2">
    <source>
        <dbReference type="ARBA" id="ARBA00022475"/>
    </source>
</evidence>
<keyword evidence="4 6" id="KW-1133">Transmembrane helix</keyword>
<evidence type="ECO:0000256" key="5">
    <source>
        <dbReference type="ARBA" id="ARBA00023136"/>
    </source>
</evidence>
<evidence type="ECO:0000256" key="3">
    <source>
        <dbReference type="ARBA" id="ARBA00022692"/>
    </source>
</evidence>
<dbReference type="InterPro" id="IPR022791">
    <property type="entry name" value="L-PG_synthase/AglD"/>
</dbReference>
<evidence type="ECO:0000256" key="6">
    <source>
        <dbReference type="SAM" id="Phobius"/>
    </source>
</evidence>
<proteinExistence type="predicted"/>